<dbReference type="EMBL" id="UYSL01020589">
    <property type="protein sequence ID" value="VDL75324.1"/>
    <property type="molecule type" value="Genomic_DNA"/>
</dbReference>
<keyword evidence="1" id="KW-0812">Transmembrane</keyword>
<dbReference type="WBParaSite" id="NBR_0001173401-mRNA-1">
    <property type="protein sequence ID" value="NBR_0001173401-mRNA-1"/>
    <property type="gene ID" value="NBR_0001173401"/>
</dbReference>
<dbReference type="PANTHER" id="PTHR46178:SF9">
    <property type="entry name" value="SEVEN TM RECEPTOR"/>
    <property type="match status" value="1"/>
</dbReference>
<feature type="transmembrane region" description="Helical" evidence="1">
    <location>
        <begin position="127"/>
        <end position="150"/>
    </location>
</feature>
<reference evidence="4" key="1">
    <citation type="submission" date="2017-02" db="UniProtKB">
        <authorList>
            <consortium name="WormBaseParasite"/>
        </authorList>
    </citation>
    <scope>IDENTIFICATION</scope>
</reference>
<dbReference type="Pfam" id="PF10326">
    <property type="entry name" value="7TM_GPCR_Str"/>
    <property type="match status" value="1"/>
</dbReference>
<evidence type="ECO:0000313" key="2">
    <source>
        <dbReference type="EMBL" id="VDL75324.1"/>
    </source>
</evidence>
<feature type="transmembrane region" description="Helical" evidence="1">
    <location>
        <begin position="171"/>
        <end position="200"/>
    </location>
</feature>
<evidence type="ECO:0000313" key="3">
    <source>
        <dbReference type="Proteomes" id="UP000271162"/>
    </source>
</evidence>
<dbReference type="OMA" id="SWTWICE"/>
<reference evidence="2 3" key="2">
    <citation type="submission" date="2018-11" db="EMBL/GenBank/DDBJ databases">
        <authorList>
            <consortium name="Pathogen Informatics"/>
        </authorList>
    </citation>
    <scope>NUCLEOTIDE SEQUENCE [LARGE SCALE GENOMIC DNA]</scope>
</reference>
<feature type="transmembrane region" description="Helical" evidence="1">
    <location>
        <begin position="64"/>
        <end position="88"/>
    </location>
</feature>
<feature type="transmembrane region" description="Helical" evidence="1">
    <location>
        <begin position="20"/>
        <end position="43"/>
    </location>
</feature>
<accession>A0A0N4Y6L6</accession>
<gene>
    <name evidence="2" type="ORF">NBR_LOCUS11735</name>
</gene>
<dbReference type="InterPro" id="IPR019428">
    <property type="entry name" value="7TM_GPCR_serpentine_rcpt_Str"/>
</dbReference>
<organism evidence="4">
    <name type="scientific">Nippostrongylus brasiliensis</name>
    <name type="common">Rat hookworm</name>
    <dbReference type="NCBI Taxonomy" id="27835"/>
    <lineage>
        <taxon>Eukaryota</taxon>
        <taxon>Metazoa</taxon>
        <taxon>Ecdysozoa</taxon>
        <taxon>Nematoda</taxon>
        <taxon>Chromadorea</taxon>
        <taxon>Rhabditida</taxon>
        <taxon>Rhabditina</taxon>
        <taxon>Rhabditomorpha</taxon>
        <taxon>Strongyloidea</taxon>
        <taxon>Heligmosomidae</taxon>
        <taxon>Nippostrongylus</taxon>
    </lineage>
</organism>
<dbReference type="Proteomes" id="UP000271162">
    <property type="component" value="Unassembled WGS sequence"/>
</dbReference>
<evidence type="ECO:0000256" key="1">
    <source>
        <dbReference type="SAM" id="Phobius"/>
    </source>
</evidence>
<dbReference type="AlphaFoldDB" id="A0A0N4Y6L6"/>
<sequence length="270" mass="30648">MKSYFIIYSTPTLGQPVMVNWIALIMLALSITATVVLLTYSFIYRYLQLCRSDYLEPFLIKKTIMSLALLGVVYPLNVWIFIIVVYSYDSQFVIDTQEVSSIVGVDINNAVIIGFSLKKSLNRMQTAVTIEIFLFTFIMFVISVICALNIASFLKKSTLSKTSLAHYRRMFLLLLVQTACPTFLMFLPLLVATIAIFGGVDTPLFYADCVDMAFSLAALLNPLIIIAFLGEYRNFILYKLGLNKRSFPLQAINLKVLPLQRHFRISSTQY</sequence>
<name>A0A0N4Y6L6_NIPBR</name>
<protein>
    <submittedName>
        <fullName evidence="4">G protein-coupled receptor</fullName>
    </submittedName>
</protein>
<dbReference type="Gene3D" id="1.20.1070.10">
    <property type="entry name" value="Rhodopsin 7-helix transmembrane proteins"/>
    <property type="match status" value="1"/>
</dbReference>
<feature type="transmembrane region" description="Helical" evidence="1">
    <location>
        <begin position="212"/>
        <end position="230"/>
    </location>
</feature>
<keyword evidence="3" id="KW-1185">Reference proteome</keyword>
<evidence type="ECO:0000313" key="4">
    <source>
        <dbReference type="WBParaSite" id="NBR_0001173401-mRNA-1"/>
    </source>
</evidence>
<keyword evidence="1" id="KW-1133">Transmembrane helix</keyword>
<proteinExistence type="predicted"/>
<dbReference type="PANTHER" id="PTHR46178">
    <property type="entry name" value="SEVEN TM RECEPTOR"/>
    <property type="match status" value="1"/>
</dbReference>
<keyword evidence="1" id="KW-0472">Membrane</keyword>
<dbReference type="SUPFAM" id="SSF81321">
    <property type="entry name" value="Family A G protein-coupled receptor-like"/>
    <property type="match status" value="1"/>
</dbReference>